<sequence length="68" mass="7744">MIVWKDLLDGTLVRVLPEYRTEVPYFSAVYPTSHRATAKVKLFLDLLSATFAMEPEWDRALGLSEDVA</sequence>
<dbReference type="SUPFAM" id="SSF53850">
    <property type="entry name" value="Periplasmic binding protein-like II"/>
    <property type="match status" value="1"/>
</dbReference>
<protein>
    <recommendedName>
        <fullName evidence="3">LysR family transcriptional regulator</fullName>
    </recommendedName>
</protein>
<keyword evidence="2" id="KW-1185">Reference proteome</keyword>
<evidence type="ECO:0000313" key="2">
    <source>
        <dbReference type="Proteomes" id="UP000027451"/>
    </source>
</evidence>
<evidence type="ECO:0008006" key="3">
    <source>
        <dbReference type="Google" id="ProtNLM"/>
    </source>
</evidence>
<gene>
    <name evidence="1" type="ORF">BG60_24255</name>
</gene>
<dbReference type="Proteomes" id="UP000027451">
    <property type="component" value="Unassembled WGS sequence"/>
</dbReference>
<dbReference type="EMBL" id="JFHD01000038">
    <property type="protein sequence ID" value="KDR26121.1"/>
    <property type="molecule type" value="Genomic_DNA"/>
</dbReference>
<name>A0A656QAZ6_9BURK</name>
<dbReference type="AlphaFoldDB" id="A0A656QAZ6"/>
<evidence type="ECO:0000313" key="1">
    <source>
        <dbReference type="EMBL" id="KDR26121.1"/>
    </source>
</evidence>
<reference evidence="1 2" key="1">
    <citation type="submission" date="2014-03" db="EMBL/GenBank/DDBJ databases">
        <title>Draft Genome Sequences of Four Burkholderia Strains.</title>
        <authorList>
            <person name="Liu X.Y."/>
            <person name="Li C.X."/>
            <person name="Xu J.H."/>
        </authorList>
    </citation>
    <scope>NUCLEOTIDE SEQUENCE [LARGE SCALE GENOMIC DNA]</scope>
    <source>
        <strain evidence="1 2">OP-1</strain>
    </source>
</reference>
<dbReference type="Gene3D" id="3.40.190.290">
    <property type="match status" value="1"/>
</dbReference>
<proteinExistence type="predicted"/>
<comment type="caution">
    <text evidence="1">The sequence shown here is derived from an EMBL/GenBank/DDBJ whole genome shotgun (WGS) entry which is preliminary data.</text>
</comment>
<accession>A0A656QAZ6</accession>
<organism evidence="1 2">
    <name type="scientific">Caballeronia zhejiangensis</name>
    <dbReference type="NCBI Taxonomy" id="871203"/>
    <lineage>
        <taxon>Bacteria</taxon>
        <taxon>Pseudomonadati</taxon>
        <taxon>Pseudomonadota</taxon>
        <taxon>Betaproteobacteria</taxon>
        <taxon>Burkholderiales</taxon>
        <taxon>Burkholderiaceae</taxon>
        <taxon>Caballeronia</taxon>
    </lineage>
</organism>